<dbReference type="GO" id="GO:0019290">
    <property type="term" value="P:siderophore biosynthetic process"/>
    <property type="evidence" value="ECO:0007669"/>
    <property type="project" value="InterPro"/>
</dbReference>
<evidence type="ECO:0000256" key="1">
    <source>
        <dbReference type="ARBA" id="ARBA00004924"/>
    </source>
</evidence>
<reference evidence="5" key="1">
    <citation type="submission" date="2016-02" db="EMBL/GenBank/DDBJ databases">
        <authorList>
            <person name="Rodrigo-Torres Lidia"/>
            <person name="Arahal R.David."/>
        </authorList>
    </citation>
    <scope>NUCLEOTIDE SEQUENCE [LARGE SCALE GENOMIC DNA]</scope>
    <source>
        <strain evidence="5">CECT 8713</strain>
    </source>
</reference>
<dbReference type="GO" id="GO:0016881">
    <property type="term" value="F:acid-amino acid ligase activity"/>
    <property type="evidence" value="ECO:0007669"/>
    <property type="project" value="UniProtKB-ARBA"/>
</dbReference>
<organism evidence="4 5">
    <name type="scientific">Grimontia marina</name>
    <dbReference type="NCBI Taxonomy" id="646534"/>
    <lineage>
        <taxon>Bacteria</taxon>
        <taxon>Pseudomonadati</taxon>
        <taxon>Pseudomonadota</taxon>
        <taxon>Gammaproteobacteria</taxon>
        <taxon>Vibrionales</taxon>
        <taxon>Vibrionaceae</taxon>
        <taxon>Grimontia</taxon>
    </lineage>
</organism>
<proteinExistence type="predicted"/>
<dbReference type="InterPro" id="IPR037455">
    <property type="entry name" value="LucA/IucC-like"/>
</dbReference>
<dbReference type="OrthoDB" id="495728at2"/>
<evidence type="ECO:0000313" key="4">
    <source>
        <dbReference type="EMBL" id="CZF86893.1"/>
    </source>
</evidence>
<feature type="domain" description="Aerobactin siderophore biosynthesis IucA/IucC N-terminal" evidence="2">
    <location>
        <begin position="124"/>
        <end position="366"/>
    </location>
</feature>
<gene>
    <name evidence="4" type="primary">iucC</name>
    <name evidence="4" type="ORF">GMA8713_04934</name>
</gene>
<keyword evidence="4" id="KW-0436">Ligase</keyword>
<dbReference type="Pfam" id="PF06276">
    <property type="entry name" value="FhuF"/>
    <property type="match status" value="1"/>
</dbReference>
<evidence type="ECO:0000259" key="3">
    <source>
        <dbReference type="Pfam" id="PF06276"/>
    </source>
</evidence>
<dbReference type="EMBL" id="FIZY01000092">
    <property type="protein sequence ID" value="CZF86893.1"/>
    <property type="molecule type" value="Genomic_DNA"/>
</dbReference>
<dbReference type="InterPro" id="IPR022770">
    <property type="entry name" value="IucA/IucC-like_C"/>
</dbReference>
<dbReference type="AlphaFoldDB" id="A0A128FJB5"/>
<dbReference type="Gene3D" id="1.10.510.40">
    <property type="match status" value="1"/>
</dbReference>
<dbReference type="Pfam" id="PF04183">
    <property type="entry name" value="IucA_IucC"/>
    <property type="match status" value="1"/>
</dbReference>
<dbReference type="EC" id="6.3.2.39" evidence="4"/>
<comment type="pathway">
    <text evidence="1">Siderophore biosynthesis.</text>
</comment>
<dbReference type="Gene3D" id="6.10.250.3370">
    <property type="match status" value="1"/>
</dbReference>
<name>A0A128FJB5_9GAMM</name>
<dbReference type="RefSeq" id="WP_062715136.1">
    <property type="nucleotide sequence ID" value="NZ_CAWRCI010000092.1"/>
</dbReference>
<dbReference type="PANTHER" id="PTHR34384">
    <property type="entry name" value="L-2,3-DIAMINOPROPANOATE--CITRATE LIGASE"/>
    <property type="match status" value="1"/>
</dbReference>
<dbReference type="PANTHER" id="PTHR34384:SF6">
    <property type="entry name" value="STAPHYLOFERRIN B SYNTHASE"/>
    <property type="match status" value="1"/>
</dbReference>
<evidence type="ECO:0000313" key="5">
    <source>
        <dbReference type="Proteomes" id="UP000073601"/>
    </source>
</evidence>
<sequence length="573" mass="65445">MPLPNSQNLSAIERVIKQLLEAVLFENCVEVSDKKGKFAWKLGEREYLISGQRGVFGRYRLDIQSLCIDGVRANVSAHWQQIIEDLPATEKTKYALAEEFSQTAALCEWNRRHVSKPESRRYQDFETLEGSLDEGHPYHPSFKARTGFSAADHEAYGPESSKPFYLCWLAVKRTHIKQNLPQPHDAFWLRELGRAQWLRLSGALSAQDKSWDEYSLLPMHPWQWQQLKQEQLLEPLADQTLIFLGLGADQYTASQSVRTLMNASYSDRANIKLPLSMVNTSSKRTLAPHSICLAPVVSSWLNRIIESDFELSALSILEEYAGARFHVPGMTSETSPLASEVAVIFRESVQPKLREGESAIPFNALMMLEDDGLPFIAGWVESYGLNIWLGRLIDVVVLPVWHLLVKHGIGIEPHGQNMVLVHRDGWPERVIVRDFHESVEYHLPFLANPEWLPDFASIEPFLADAPIDDYYGMSSVELLRELVMDTLFIYSLTEVSFLIEKSYGMSEQSFWNMVGQKLEDYADDHPELDSRLQQLGYTEAQVLTESLMTRKFKGSQAECHHLVSNPFHKYSQK</sequence>
<dbReference type="Proteomes" id="UP000073601">
    <property type="component" value="Unassembled WGS sequence"/>
</dbReference>
<keyword evidence="5" id="KW-1185">Reference proteome</keyword>
<protein>
    <submittedName>
        <fullName evidence="4">Aerobactin synthase</fullName>
        <ecNumber evidence="4">6.3.2.39</ecNumber>
    </submittedName>
</protein>
<accession>A0A128FJB5</accession>
<evidence type="ECO:0000259" key="2">
    <source>
        <dbReference type="Pfam" id="PF04183"/>
    </source>
</evidence>
<feature type="domain" description="Aerobactin siderophore biosynthesis IucA/IucC-like C-terminal" evidence="3">
    <location>
        <begin position="387"/>
        <end position="540"/>
    </location>
</feature>
<dbReference type="InterPro" id="IPR007310">
    <property type="entry name" value="Aerobactin_biosyn_IucA/IucC_N"/>
</dbReference>